<evidence type="ECO:0000313" key="4">
    <source>
        <dbReference type="Proteomes" id="UP001218188"/>
    </source>
</evidence>
<dbReference type="PANTHER" id="PTHR38926:SF5">
    <property type="entry name" value="F-BOX AND LEUCINE-RICH REPEAT PROTEIN 6"/>
    <property type="match status" value="1"/>
</dbReference>
<sequence length="359" mass="39930">MCAHLQGDRIRAAELDAQITDLENALSALRAQKAVVQERLDSFTYPVLTIPNELIAEIFVCLPRMLSRQEEFLLINLTHVCRKWRDIALSTPTLWRSISLYFGRNNPAAREVRKLEIWLSRSGCCPISVQIIIDNPLSEYKLSSAHCARWEVLKISLPSSHLPITEASMPLLRQLDLTVDDNPVTSNLVLSGNMPLLRSVILNDCAANSVTLPWAQLTSLALHGVYPCECTPILQQTPNLIHCRLFLFEGGDNTSNDTTLPHLESLVLAAFSGGDTVKGYEETFIVPALRKLDILERFLEDPVNSLTSFISKSGCQLEKVTIGGQRYISGDVYRTAFPSIEFSFTGEYVGKGLDIAPLT</sequence>
<feature type="coiled-coil region" evidence="1">
    <location>
        <begin position="5"/>
        <end position="39"/>
    </location>
</feature>
<keyword evidence="1" id="KW-0175">Coiled coil</keyword>
<organism evidence="3 4">
    <name type="scientific">Mycena alexandri</name>
    <dbReference type="NCBI Taxonomy" id="1745969"/>
    <lineage>
        <taxon>Eukaryota</taxon>
        <taxon>Fungi</taxon>
        <taxon>Dikarya</taxon>
        <taxon>Basidiomycota</taxon>
        <taxon>Agaricomycotina</taxon>
        <taxon>Agaricomycetes</taxon>
        <taxon>Agaricomycetidae</taxon>
        <taxon>Agaricales</taxon>
        <taxon>Marasmiineae</taxon>
        <taxon>Mycenaceae</taxon>
        <taxon>Mycena</taxon>
    </lineage>
</organism>
<dbReference type="PANTHER" id="PTHR38926">
    <property type="entry name" value="F-BOX DOMAIN CONTAINING PROTEIN, EXPRESSED"/>
    <property type="match status" value="1"/>
</dbReference>
<name>A0AAD6WNI9_9AGAR</name>
<reference evidence="3" key="1">
    <citation type="submission" date="2023-03" db="EMBL/GenBank/DDBJ databases">
        <title>Massive genome expansion in bonnet fungi (Mycena s.s.) driven by repeated elements and novel gene families across ecological guilds.</title>
        <authorList>
            <consortium name="Lawrence Berkeley National Laboratory"/>
            <person name="Harder C.B."/>
            <person name="Miyauchi S."/>
            <person name="Viragh M."/>
            <person name="Kuo A."/>
            <person name="Thoen E."/>
            <person name="Andreopoulos B."/>
            <person name="Lu D."/>
            <person name="Skrede I."/>
            <person name="Drula E."/>
            <person name="Henrissat B."/>
            <person name="Morin E."/>
            <person name="Kohler A."/>
            <person name="Barry K."/>
            <person name="LaButti K."/>
            <person name="Morin E."/>
            <person name="Salamov A."/>
            <person name="Lipzen A."/>
            <person name="Mereny Z."/>
            <person name="Hegedus B."/>
            <person name="Baldrian P."/>
            <person name="Stursova M."/>
            <person name="Weitz H."/>
            <person name="Taylor A."/>
            <person name="Grigoriev I.V."/>
            <person name="Nagy L.G."/>
            <person name="Martin F."/>
            <person name="Kauserud H."/>
        </authorList>
    </citation>
    <scope>NUCLEOTIDE SEQUENCE</scope>
    <source>
        <strain evidence="3">CBHHK200</strain>
    </source>
</reference>
<proteinExistence type="predicted"/>
<gene>
    <name evidence="3" type="ORF">C8F04DRAFT_1148161</name>
</gene>
<dbReference type="Gene3D" id="1.20.1280.50">
    <property type="match status" value="1"/>
</dbReference>
<dbReference type="AlphaFoldDB" id="A0AAD6WNI9"/>
<dbReference type="Proteomes" id="UP001218188">
    <property type="component" value="Unassembled WGS sequence"/>
</dbReference>
<dbReference type="InterPro" id="IPR036047">
    <property type="entry name" value="F-box-like_dom_sf"/>
</dbReference>
<feature type="domain" description="F-box" evidence="2">
    <location>
        <begin position="44"/>
        <end position="98"/>
    </location>
</feature>
<evidence type="ECO:0000259" key="2">
    <source>
        <dbReference type="PROSITE" id="PS50181"/>
    </source>
</evidence>
<dbReference type="SUPFAM" id="SSF81383">
    <property type="entry name" value="F-box domain"/>
    <property type="match status" value="1"/>
</dbReference>
<comment type="caution">
    <text evidence="3">The sequence shown here is derived from an EMBL/GenBank/DDBJ whole genome shotgun (WGS) entry which is preliminary data.</text>
</comment>
<accession>A0AAD6WNI9</accession>
<dbReference type="EMBL" id="JARJCM010000299">
    <property type="protein sequence ID" value="KAJ7019297.1"/>
    <property type="molecule type" value="Genomic_DNA"/>
</dbReference>
<dbReference type="Pfam" id="PF12937">
    <property type="entry name" value="F-box-like"/>
    <property type="match status" value="1"/>
</dbReference>
<protein>
    <recommendedName>
        <fullName evidence="2">F-box domain-containing protein</fullName>
    </recommendedName>
</protein>
<evidence type="ECO:0000256" key="1">
    <source>
        <dbReference type="SAM" id="Coils"/>
    </source>
</evidence>
<evidence type="ECO:0000313" key="3">
    <source>
        <dbReference type="EMBL" id="KAJ7019297.1"/>
    </source>
</evidence>
<keyword evidence="4" id="KW-1185">Reference proteome</keyword>
<dbReference type="PROSITE" id="PS50181">
    <property type="entry name" value="FBOX"/>
    <property type="match status" value="1"/>
</dbReference>
<dbReference type="InterPro" id="IPR001810">
    <property type="entry name" value="F-box_dom"/>
</dbReference>